<accession>A0ACC1JQH7</accession>
<reference evidence="1" key="1">
    <citation type="submission" date="2022-07" db="EMBL/GenBank/DDBJ databases">
        <title>Phylogenomic reconstructions and comparative analyses of Kickxellomycotina fungi.</title>
        <authorList>
            <person name="Reynolds N.K."/>
            <person name="Stajich J.E."/>
            <person name="Barry K."/>
            <person name="Grigoriev I.V."/>
            <person name="Crous P."/>
            <person name="Smith M.E."/>
        </authorList>
    </citation>
    <scope>NUCLEOTIDE SEQUENCE</scope>
    <source>
        <strain evidence="1">CBS 109366</strain>
    </source>
</reference>
<gene>
    <name evidence="1" type="ORF">IWQ57_004902</name>
</gene>
<dbReference type="EMBL" id="JANBUJ010002113">
    <property type="protein sequence ID" value="KAJ2765118.1"/>
    <property type="molecule type" value="Genomic_DNA"/>
</dbReference>
<evidence type="ECO:0000313" key="2">
    <source>
        <dbReference type="Proteomes" id="UP001140234"/>
    </source>
</evidence>
<keyword evidence="2" id="KW-1185">Reference proteome</keyword>
<evidence type="ECO:0000313" key="1">
    <source>
        <dbReference type="EMBL" id="KAJ2765118.1"/>
    </source>
</evidence>
<comment type="caution">
    <text evidence="1">The sequence shown here is derived from an EMBL/GenBank/DDBJ whole genome shotgun (WGS) entry which is preliminary data.</text>
</comment>
<sequence>MGSIADPHRARTVLDDATTPVTVLTGFLGAGKTTLILSLLKRVSPDYKIVLLKNEFGDAQTDSALVRESHVQVTEMTNGCLCCVLVGQMKRALQEMKDKYRPDRIIIETSGSAFPAPIAWQIREMEDSGFHLDAILTVVDCINFCGYEDTSYTARLQAQYTDLVVLNKWEHVSERQLDIVIDRVNDLNTDTPKIRADPATGIDPDVAFGLDTRLFSLSERPGTAAAAAPDGAHEHHAQEVDLIEIARPWSGDASALLPPADVLGLLKQLSPEDVYRVKGIVRLASAVSEAAASASLPPPPPRPDAVATHGVLYIVNHAFGRYTFTPLTAAVDAYDNVLARLTVMGSGLRAVRPLLQRALQAADSDVSVRWA</sequence>
<protein>
    <submittedName>
        <fullName evidence="1">Uncharacterized protein</fullName>
    </submittedName>
</protein>
<proteinExistence type="predicted"/>
<name>A0ACC1JQH7_9FUNG</name>
<organism evidence="1 2">
    <name type="scientific">Coemansia nantahalensis</name>
    <dbReference type="NCBI Taxonomy" id="2789366"/>
    <lineage>
        <taxon>Eukaryota</taxon>
        <taxon>Fungi</taxon>
        <taxon>Fungi incertae sedis</taxon>
        <taxon>Zoopagomycota</taxon>
        <taxon>Kickxellomycotina</taxon>
        <taxon>Kickxellomycetes</taxon>
        <taxon>Kickxellales</taxon>
        <taxon>Kickxellaceae</taxon>
        <taxon>Coemansia</taxon>
    </lineage>
</organism>
<dbReference type="Proteomes" id="UP001140234">
    <property type="component" value="Unassembled WGS sequence"/>
</dbReference>